<name>A0A1W6LMA1_9BACT</name>
<evidence type="ECO:0000313" key="2">
    <source>
        <dbReference type="EMBL" id="ARN56874.1"/>
    </source>
</evidence>
<feature type="domain" description="Radical SAM core" evidence="1">
    <location>
        <begin position="257"/>
        <end position="491"/>
    </location>
</feature>
<dbReference type="Proteomes" id="UP000193334">
    <property type="component" value="Chromosome"/>
</dbReference>
<reference evidence="3" key="1">
    <citation type="submission" date="2017-04" db="EMBL/GenBank/DDBJ databases">
        <title>Comparative genomics and description of representatives of a novel lineage of planctomycetes thriving in anoxic sediments.</title>
        <authorList>
            <person name="Spring S."/>
            <person name="Bunk B."/>
            <person name="Sproer C."/>
        </authorList>
    </citation>
    <scope>NUCLEOTIDE SEQUENCE [LARGE SCALE GENOMIC DNA]</scope>
    <source>
        <strain evidence="3">ST-PulAB-D4</strain>
    </source>
</reference>
<dbReference type="PANTHER" id="PTHR42731">
    <property type="entry name" value="SLL1084 PROTEIN"/>
    <property type="match status" value="1"/>
</dbReference>
<dbReference type="NCBIfam" id="TIGR03960">
    <property type="entry name" value="rSAM_fuse_unch"/>
    <property type="match status" value="1"/>
</dbReference>
<dbReference type="Pfam" id="PF19864">
    <property type="entry name" value="Radical_SAM_N2"/>
    <property type="match status" value="1"/>
</dbReference>
<dbReference type="SFLD" id="SFLDS00029">
    <property type="entry name" value="Radical_SAM"/>
    <property type="match status" value="1"/>
</dbReference>
<dbReference type="GO" id="GO:0051536">
    <property type="term" value="F:iron-sulfur cluster binding"/>
    <property type="evidence" value="ECO:0007669"/>
    <property type="project" value="InterPro"/>
</dbReference>
<dbReference type="Gene3D" id="3.80.30.20">
    <property type="entry name" value="tm_1862 like domain"/>
    <property type="match status" value="1"/>
</dbReference>
<dbReference type="Pfam" id="PF04055">
    <property type="entry name" value="Radical_SAM"/>
    <property type="match status" value="1"/>
</dbReference>
<dbReference type="InterPro" id="IPR058240">
    <property type="entry name" value="rSAM_sf"/>
</dbReference>
<dbReference type="InterPro" id="IPR006638">
    <property type="entry name" value="Elp3/MiaA/NifB-like_rSAM"/>
</dbReference>
<protein>
    <submittedName>
        <fullName evidence="2">(Dimethylallyl)adenosine tRNA methylthiotransferase</fullName>
    </submittedName>
</protein>
<dbReference type="InterPro" id="IPR007197">
    <property type="entry name" value="rSAM"/>
</dbReference>
<proteinExistence type="predicted"/>
<dbReference type="SUPFAM" id="SSF102114">
    <property type="entry name" value="Radical SAM enzymes"/>
    <property type="match status" value="1"/>
</dbReference>
<dbReference type="EMBL" id="CP021023">
    <property type="protein sequence ID" value="ARN56874.1"/>
    <property type="molecule type" value="Genomic_DNA"/>
</dbReference>
<sequence>MENKQKTNQQRIQHELLPIVEKPGRYIGGEVNSCRKDFDACDIRFGICFPDTYEIGMSNTGVSLIYELVNRLEWAGCERFFTPWTDAIEAMREKGIELFSLESKTAAKDFHMLGFSITTELCHTNILAMLDLAGLELRSENRNEQDPVILGGGQIANCCEPVADFFDIFLLGDCEDALPELLELLRKFKAEGRGKKEFLLEAGRMFSWAYVPRFYEPSEDSSVRPVKSGLPERVENAAVKDFENACIPEKPIVPFVEAVHERVSVEIMRGCPNACRFCQANFTKRPVRLRSVERIFNAAVESYEATGFDTVSLLSLSTADYPQLKELAERLNEYFAPRKVGISLPSLRVEKQLELIPALGASVRKSGLTIAVEAASEHLRELINKPITNEKLFAGLEEAYKAGYQRVKLYFMAGFPGETEQDLREIADLAGELSRMAKEITGRPAAVNAAVSWLVPKPHTPFQWQGQKSGEYFENAKQIILQRKKELGLGRKVSFKFHDIRQSILETALARGSRELCGVIEDVYRSGGMFDLWHEKFDFDKWEEKFAKRGIDYRQIAQKDYSLDSILPWQHLGGPDKELLLRHWEKALEIIGRERQPERQPSLHTAEKG</sequence>
<dbReference type="KEGG" id="pbp:STSP1_01266"/>
<dbReference type="SMART" id="SM00729">
    <property type="entry name" value="Elp3"/>
    <property type="match status" value="1"/>
</dbReference>
<dbReference type="InterPro" id="IPR023404">
    <property type="entry name" value="rSAM_horseshoe"/>
</dbReference>
<dbReference type="InterPro" id="IPR023862">
    <property type="entry name" value="CHP03960_rSAM"/>
</dbReference>
<organism evidence="2 3">
    <name type="scientific">Sedimentisphaera salicampi</name>
    <dbReference type="NCBI Taxonomy" id="1941349"/>
    <lineage>
        <taxon>Bacteria</taxon>
        <taxon>Pseudomonadati</taxon>
        <taxon>Planctomycetota</taxon>
        <taxon>Phycisphaerae</taxon>
        <taxon>Sedimentisphaerales</taxon>
        <taxon>Sedimentisphaeraceae</taxon>
        <taxon>Sedimentisphaera</taxon>
    </lineage>
</organism>
<dbReference type="PANTHER" id="PTHR42731:SF1">
    <property type="entry name" value="RADICAL SAM DOMAIN PROTEIN"/>
    <property type="match status" value="1"/>
</dbReference>
<dbReference type="AlphaFoldDB" id="A0A1W6LMA1"/>
<evidence type="ECO:0000259" key="1">
    <source>
        <dbReference type="PROSITE" id="PS51918"/>
    </source>
</evidence>
<dbReference type="CDD" id="cd01335">
    <property type="entry name" value="Radical_SAM"/>
    <property type="match status" value="1"/>
</dbReference>
<accession>A0A1W6LMA1</accession>
<dbReference type="InterPro" id="IPR045784">
    <property type="entry name" value="Radical_SAM_N2"/>
</dbReference>
<gene>
    <name evidence="2" type="ORF">STSP1_01266</name>
</gene>
<dbReference type="RefSeq" id="WP_085755551.1">
    <property type="nucleotide sequence ID" value="NZ_CP021023.1"/>
</dbReference>
<dbReference type="GO" id="GO:0016740">
    <property type="term" value="F:transferase activity"/>
    <property type="evidence" value="ECO:0007669"/>
    <property type="project" value="UniProtKB-KW"/>
</dbReference>
<dbReference type="STRING" id="1941349.STSP1_01266"/>
<dbReference type="SFLD" id="SFLDG01082">
    <property type="entry name" value="B12-binding_domain_containing"/>
    <property type="match status" value="1"/>
</dbReference>
<evidence type="ECO:0000313" key="3">
    <source>
        <dbReference type="Proteomes" id="UP000193334"/>
    </source>
</evidence>
<keyword evidence="2" id="KW-0808">Transferase</keyword>
<keyword evidence="3" id="KW-1185">Reference proteome</keyword>
<dbReference type="PROSITE" id="PS51918">
    <property type="entry name" value="RADICAL_SAM"/>
    <property type="match status" value="1"/>
</dbReference>